<proteinExistence type="predicted"/>
<keyword evidence="2" id="KW-0238">DNA-binding</keyword>
<evidence type="ECO:0000313" key="6">
    <source>
        <dbReference type="Proteomes" id="UP000236752"/>
    </source>
</evidence>
<keyword evidence="6" id="KW-1185">Reference proteome</keyword>
<reference evidence="5 6" key="1">
    <citation type="submission" date="2016-10" db="EMBL/GenBank/DDBJ databases">
        <authorList>
            <person name="de Groot N.N."/>
        </authorList>
    </citation>
    <scope>NUCLEOTIDE SEQUENCE [LARGE SCALE GENOMIC DNA]</scope>
    <source>
        <strain evidence="5 6">DSM 26915</strain>
    </source>
</reference>
<dbReference type="PROSITE" id="PS50949">
    <property type="entry name" value="HTH_GNTR"/>
    <property type="match status" value="1"/>
</dbReference>
<dbReference type="EMBL" id="FNUZ01000001">
    <property type="protein sequence ID" value="SEF74033.1"/>
    <property type="molecule type" value="Genomic_DNA"/>
</dbReference>
<dbReference type="Pfam" id="PF00392">
    <property type="entry name" value="GntR"/>
    <property type="match status" value="1"/>
</dbReference>
<dbReference type="Gene3D" id="1.10.10.10">
    <property type="entry name" value="Winged helix-like DNA-binding domain superfamily/Winged helix DNA-binding domain"/>
    <property type="match status" value="1"/>
</dbReference>
<dbReference type="SUPFAM" id="SSF46785">
    <property type="entry name" value="Winged helix' DNA-binding domain"/>
    <property type="match status" value="1"/>
</dbReference>
<dbReference type="InterPro" id="IPR000524">
    <property type="entry name" value="Tscrpt_reg_HTH_GntR"/>
</dbReference>
<dbReference type="GO" id="GO:0003677">
    <property type="term" value="F:DNA binding"/>
    <property type="evidence" value="ECO:0007669"/>
    <property type="project" value="UniProtKB-KW"/>
</dbReference>
<dbReference type="PANTHER" id="PTHR43537">
    <property type="entry name" value="TRANSCRIPTIONAL REGULATOR, GNTR FAMILY"/>
    <property type="match status" value="1"/>
</dbReference>
<dbReference type="SUPFAM" id="SSF48008">
    <property type="entry name" value="GntR ligand-binding domain-like"/>
    <property type="match status" value="1"/>
</dbReference>
<dbReference type="InterPro" id="IPR008920">
    <property type="entry name" value="TF_FadR/GntR_C"/>
</dbReference>
<dbReference type="Proteomes" id="UP000236752">
    <property type="component" value="Unassembled WGS sequence"/>
</dbReference>
<evidence type="ECO:0000256" key="2">
    <source>
        <dbReference type="ARBA" id="ARBA00023125"/>
    </source>
</evidence>
<dbReference type="PANTHER" id="PTHR43537:SF39">
    <property type="entry name" value="HTH-TYPE TRANSCRIPTIONAL REGULATOR MCBR"/>
    <property type="match status" value="1"/>
</dbReference>
<dbReference type="SMART" id="SM00895">
    <property type="entry name" value="FCD"/>
    <property type="match status" value="1"/>
</dbReference>
<dbReference type="GO" id="GO:0003700">
    <property type="term" value="F:DNA-binding transcription factor activity"/>
    <property type="evidence" value="ECO:0007669"/>
    <property type="project" value="InterPro"/>
</dbReference>
<evidence type="ECO:0000256" key="1">
    <source>
        <dbReference type="ARBA" id="ARBA00023015"/>
    </source>
</evidence>
<evidence type="ECO:0000259" key="4">
    <source>
        <dbReference type="PROSITE" id="PS50949"/>
    </source>
</evidence>
<dbReference type="AlphaFoldDB" id="A0A1H5UG28"/>
<dbReference type="Pfam" id="PF07729">
    <property type="entry name" value="FCD"/>
    <property type="match status" value="1"/>
</dbReference>
<dbReference type="InterPro" id="IPR036388">
    <property type="entry name" value="WH-like_DNA-bd_sf"/>
</dbReference>
<keyword evidence="3" id="KW-0804">Transcription</keyword>
<evidence type="ECO:0000313" key="5">
    <source>
        <dbReference type="EMBL" id="SEF74033.1"/>
    </source>
</evidence>
<protein>
    <submittedName>
        <fullName evidence="5">Transcriptional regulator, GntR family</fullName>
    </submittedName>
</protein>
<keyword evidence="1" id="KW-0805">Transcription regulation</keyword>
<dbReference type="Gene3D" id="1.20.120.530">
    <property type="entry name" value="GntR ligand-binding domain-like"/>
    <property type="match status" value="1"/>
</dbReference>
<accession>A0A1H5UG28</accession>
<dbReference type="InterPro" id="IPR011711">
    <property type="entry name" value="GntR_C"/>
</dbReference>
<feature type="domain" description="HTH gntR-type" evidence="4">
    <location>
        <begin position="16"/>
        <end position="83"/>
    </location>
</feature>
<dbReference type="SMART" id="SM00345">
    <property type="entry name" value="HTH_GNTR"/>
    <property type="match status" value="1"/>
</dbReference>
<evidence type="ECO:0000256" key="3">
    <source>
        <dbReference type="ARBA" id="ARBA00023163"/>
    </source>
</evidence>
<organism evidence="5 6">
    <name type="scientific">Thalassococcus halodurans</name>
    <dbReference type="NCBI Taxonomy" id="373675"/>
    <lineage>
        <taxon>Bacteria</taxon>
        <taxon>Pseudomonadati</taxon>
        <taxon>Pseudomonadota</taxon>
        <taxon>Alphaproteobacteria</taxon>
        <taxon>Rhodobacterales</taxon>
        <taxon>Roseobacteraceae</taxon>
        <taxon>Thalassococcus</taxon>
    </lineage>
</organism>
<name>A0A1H5UG28_9RHOB</name>
<dbReference type="RefSeq" id="WP_200813162.1">
    <property type="nucleotide sequence ID" value="NZ_FNUZ01000001.1"/>
</dbReference>
<dbReference type="InterPro" id="IPR036390">
    <property type="entry name" value="WH_DNA-bd_sf"/>
</dbReference>
<sequence length="229" mass="24764">MNIQAEQNQGTAKAGLPVHETVYRSLRDMILFGELEPGQPVTIQGLTEHLDAGMTPVREALRRLTAAGALEFMGNRRIIVPVLNRSAIDQLKTARLALEPELAGRATALIKDEDIVAMKQADDRLDRAIARGDVHGYLVENYLFHSHLNAAAQAPILQGMVEGLWLRFGPSMRVVCGVMGTSSLPDLHKDLINALESGDAAAASKAMAEDVKQGMDQMLAGISDSIDTE</sequence>
<gene>
    <name evidence="5" type="ORF">SAMN04488045_1001</name>
</gene>